<dbReference type="InterPro" id="IPR006684">
    <property type="entry name" value="YbgC/YbaW"/>
</dbReference>
<organism evidence="3 4">
    <name type="scientific">Candidatus Entotheonella gemina</name>
    <dbReference type="NCBI Taxonomy" id="1429439"/>
    <lineage>
        <taxon>Bacteria</taxon>
        <taxon>Pseudomonadati</taxon>
        <taxon>Nitrospinota/Tectimicrobiota group</taxon>
        <taxon>Candidatus Tectimicrobiota</taxon>
        <taxon>Candidatus Entotheonellia</taxon>
        <taxon>Candidatus Entotheonellales</taxon>
        <taxon>Candidatus Entotheonellaceae</taxon>
        <taxon>Candidatus Entotheonella</taxon>
    </lineage>
</organism>
<evidence type="ECO:0000256" key="1">
    <source>
        <dbReference type="ARBA" id="ARBA00005953"/>
    </source>
</evidence>
<dbReference type="GO" id="GO:0047617">
    <property type="term" value="F:fatty acyl-CoA hydrolase activity"/>
    <property type="evidence" value="ECO:0007669"/>
    <property type="project" value="TreeGrafter"/>
</dbReference>
<dbReference type="PANTHER" id="PTHR31793:SF27">
    <property type="entry name" value="NOVEL THIOESTERASE SUPERFAMILY DOMAIN AND SAPOSIN A-TYPE DOMAIN CONTAINING PROTEIN (0610012H03RIK)"/>
    <property type="match status" value="1"/>
</dbReference>
<dbReference type="CDD" id="cd00586">
    <property type="entry name" value="4HBT"/>
    <property type="match status" value="1"/>
</dbReference>
<dbReference type="SUPFAM" id="SSF54637">
    <property type="entry name" value="Thioesterase/thiol ester dehydrase-isomerase"/>
    <property type="match status" value="1"/>
</dbReference>
<dbReference type="InterPro" id="IPR029069">
    <property type="entry name" value="HotDog_dom_sf"/>
</dbReference>
<keyword evidence="2" id="KW-0378">Hydrolase</keyword>
<protein>
    <submittedName>
        <fullName evidence="3">Uncharacterized protein</fullName>
    </submittedName>
</protein>
<proteinExistence type="inferred from homology"/>
<keyword evidence="4" id="KW-1185">Reference proteome</keyword>
<dbReference type="Proteomes" id="UP000019140">
    <property type="component" value="Unassembled WGS sequence"/>
</dbReference>
<dbReference type="Gene3D" id="3.10.129.10">
    <property type="entry name" value="Hotdog Thioesterase"/>
    <property type="match status" value="1"/>
</dbReference>
<dbReference type="Pfam" id="PF13279">
    <property type="entry name" value="4HBT_2"/>
    <property type="match status" value="1"/>
</dbReference>
<reference evidence="3 4" key="1">
    <citation type="journal article" date="2014" name="Nature">
        <title>An environmental bacterial taxon with a large and distinct metabolic repertoire.</title>
        <authorList>
            <person name="Wilson M.C."/>
            <person name="Mori T."/>
            <person name="Ruckert C."/>
            <person name="Uria A.R."/>
            <person name="Helf M.J."/>
            <person name="Takada K."/>
            <person name="Gernert C."/>
            <person name="Steffens U.A."/>
            <person name="Heycke N."/>
            <person name="Schmitt S."/>
            <person name="Rinke C."/>
            <person name="Helfrich E.J."/>
            <person name="Brachmann A.O."/>
            <person name="Gurgui C."/>
            <person name="Wakimoto T."/>
            <person name="Kracht M."/>
            <person name="Crusemann M."/>
            <person name="Hentschel U."/>
            <person name="Abe I."/>
            <person name="Matsunaga S."/>
            <person name="Kalinowski J."/>
            <person name="Takeyama H."/>
            <person name="Piel J."/>
        </authorList>
    </citation>
    <scope>NUCLEOTIDE SEQUENCE [LARGE SCALE GENOMIC DNA]</scope>
    <source>
        <strain evidence="4">TSY2</strain>
    </source>
</reference>
<comment type="similarity">
    <text evidence="1">Belongs to the 4-hydroxybenzoyl-CoA thioesterase family.</text>
</comment>
<accession>W4M1W6</accession>
<dbReference type="PANTHER" id="PTHR31793">
    <property type="entry name" value="4-HYDROXYBENZOYL-COA THIOESTERASE FAMILY MEMBER"/>
    <property type="match status" value="1"/>
</dbReference>
<comment type="caution">
    <text evidence="3">The sequence shown here is derived from an EMBL/GenBank/DDBJ whole genome shotgun (WGS) entry which is preliminary data.</text>
</comment>
<name>W4M1W6_9BACT</name>
<dbReference type="InterPro" id="IPR050563">
    <property type="entry name" value="4-hydroxybenzoyl-CoA_TE"/>
</dbReference>
<evidence type="ECO:0000313" key="3">
    <source>
        <dbReference type="EMBL" id="ETX03941.1"/>
    </source>
</evidence>
<evidence type="ECO:0000256" key="2">
    <source>
        <dbReference type="ARBA" id="ARBA00022801"/>
    </source>
</evidence>
<sequence length="147" mass="17018">MSVKSHLRFKVRYYECDPLGHVNHAAYVSYFEMGRLEAMAACGVPFSDVMKQGYALVASDIFVQYKMAAVLEDQLELQTWITDFRGARSVWHQELYRCRDNALLAQAVVNGAFTTADGRPIRVPTHIRQQLEAYYLPDRAWEAPRWR</sequence>
<dbReference type="NCBIfam" id="TIGR00051">
    <property type="entry name" value="YbgC/FadM family acyl-CoA thioesterase"/>
    <property type="match status" value="1"/>
</dbReference>
<evidence type="ECO:0000313" key="4">
    <source>
        <dbReference type="Proteomes" id="UP000019140"/>
    </source>
</evidence>
<dbReference type="EMBL" id="AZHX01001346">
    <property type="protein sequence ID" value="ETX03941.1"/>
    <property type="molecule type" value="Genomic_DNA"/>
</dbReference>
<dbReference type="PIRSF" id="PIRSF003230">
    <property type="entry name" value="YbgC"/>
    <property type="match status" value="1"/>
</dbReference>
<gene>
    <name evidence="3" type="ORF">ETSY2_31695</name>
</gene>
<dbReference type="AlphaFoldDB" id="W4M1W6"/>
<dbReference type="HOGENOM" id="CLU_101141_7_3_7"/>